<name>A0A2T6C736_9FLAO</name>
<dbReference type="RefSeq" id="WP_158269071.1">
    <property type="nucleotide sequence ID" value="NZ_QBKT01000001.1"/>
</dbReference>
<feature type="chain" id="PRO_5015544174" evidence="1">
    <location>
        <begin position="23"/>
        <end position="201"/>
    </location>
</feature>
<dbReference type="GO" id="GO:0016020">
    <property type="term" value="C:membrane"/>
    <property type="evidence" value="ECO:0007669"/>
    <property type="project" value="InterPro"/>
</dbReference>
<evidence type="ECO:0000313" key="4">
    <source>
        <dbReference type="Proteomes" id="UP000244090"/>
    </source>
</evidence>
<accession>A0A2T6C736</accession>
<dbReference type="Pfam" id="PF03412">
    <property type="entry name" value="Peptidase_C39"/>
    <property type="match status" value="1"/>
</dbReference>
<comment type="caution">
    <text evidence="3">The sequence shown here is derived from an EMBL/GenBank/DDBJ whole genome shotgun (WGS) entry which is preliminary data.</text>
</comment>
<evidence type="ECO:0000256" key="1">
    <source>
        <dbReference type="SAM" id="SignalP"/>
    </source>
</evidence>
<dbReference type="EMBL" id="QBKT01000001">
    <property type="protein sequence ID" value="PTX64128.1"/>
    <property type="molecule type" value="Genomic_DNA"/>
</dbReference>
<evidence type="ECO:0000259" key="2">
    <source>
        <dbReference type="PROSITE" id="PS50990"/>
    </source>
</evidence>
<dbReference type="OrthoDB" id="9760358at2"/>
<feature type="domain" description="Peptidase C39" evidence="2">
    <location>
        <begin position="32"/>
        <end position="153"/>
    </location>
</feature>
<dbReference type="PROSITE" id="PS51257">
    <property type="entry name" value="PROKAR_LIPOPROTEIN"/>
    <property type="match status" value="1"/>
</dbReference>
<dbReference type="AlphaFoldDB" id="A0A2T6C736"/>
<proteinExistence type="predicted"/>
<evidence type="ECO:0000313" key="3">
    <source>
        <dbReference type="EMBL" id="PTX64128.1"/>
    </source>
</evidence>
<dbReference type="GO" id="GO:0008233">
    <property type="term" value="F:peptidase activity"/>
    <property type="evidence" value="ECO:0007669"/>
    <property type="project" value="InterPro"/>
</dbReference>
<protein>
    <submittedName>
        <fullName evidence="3">Peptidase C39-like protein</fullName>
    </submittedName>
</protein>
<keyword evidence="4" id="KW-1185">Reference proteome</keyword>
<feature type="signal peptide" evidence="1">
    <location>
        <begin position="1"/>
        <end position="22"/>
    </location>
</feature>
<dbReference type="Gene3D" id="3.90.70.10">
    <property type="entry name" value="Cysteine proteinases"/>
    <property type="match status" value="1"/>
</dbReference>
<dbReference type="GO" id="GO:0006508">
    <property type="term" value="P:proteolysis"/>
    <property type="evidence" value="ECO:0007669"/>
    <property type="project" value="InterPro"/>
</dbReference>
<reference evidence="3 4" key="1">
    <citation type="submission" date="2018-04" db="EMBL/GenBank/DDBJ databases">
        <title>Genomic Encyclopedia of Archaeal and Bacterial Type Strains, Phase II (KMG-II): from individual species to whole genera.</title>
        <authorList>
            <person name="Goeker M."/>
        </authorList>
    </citation>
    <scope>NUCLEOTIDE SEQUENCE [LARGE SCALE GENOMIC DNA]</scope>
    <source>
        <strain evidence="3 4">DSM 25731</strain>
    </source>
</reference>
<sequence>MKFTLKLLCVLLLFSACKTAQKEKPEFPLYLQKTPSECGPACLKMISDFFGSDYSIETLALISQMKPYEGTSMGNIADAAELIGLYNLAVKIDYQLLLDEVPYPAMLHWDGNHFVVVYNMDKDSIWIADPAKGYMTYTKEEFLPHWIVKDSTSNLQEGYALLMETTEAFFDARTKIKVLTQSRIEKNKKEKSTSQKDAYER</sequence>
<gene>
    <name evidence="3" type="ORF">C8N46_101739</name>
</gene>
<dbReference type="InterPro" id="IPR005074">
    <property type="entry name" value="Peptidase_C39"/>
</dbReference>
<organism evidence="3 4">
    <name type="scientific">Kordia periserrulae</name>
    <dbReference type="NCBI Taxonomy" id="701523"/>
    <lineage>
        <taxon>Bacteria</taxon>
        <taxon>Pseudomonadati</taxon>
        <taxon>Bacteroidota</taxon>
        <taxon>Flavobacteriia</taxon>
        <taxon>Flavobacteriales</taxon>
        <taxon>Flavobacteriaceae</taxon>
        <taxon>Kordia</taxon>
    </lineage>
</organism>
<dbReference type="GO" id="GO:0005524">
    <property type="term" value="F:ATP binding"/>
    <property type="evidence" value="ECO:0007669"/>
    <property type="project" value="InterPro"/>
</dbReference>
<dbReference type="Proteomes" id="UP000244090">
    <property type="component" value="Unassembled WGS sequence"/>
</dbReference>
<dbReference type="PROSITE" id="PS50990">
    <property type="entry name" value="PEPTIDASE_C39"/>
    <property type="match status" value="1"/>
</dbReference>
<keyword evidence="1" id="KW-0732">Signal</keyword>